<dbReference type="PATRIC" id="fig|1395513.3.peg.2662"/>
<dbReference type="GO" id="GO:0016829">
    <property type="term" value="F:lyase activity"/>
    <property type="evidence" value="ECO:0007669"/>
    <property type="project" value="UniProtKB-KW"/>
</dbReference>
<dbReference type="Proteomes" id="UP000018296">
    <property type="component" value="Unassembled WGS sequence"/>
</dbReference>
<dbReference type="InterPro" id="IPR000887">
    <property type="entry name" value="Aldlse_KDPG_KHG"/>
</dbReference>
<evidence type="ECO:0000256" key="3">
    <source>
        <dbReference type="ARBA" id="ARBA00011233"/>
    </source>
</evidence>
<reference evidence="6 7" key="1">
    <citation type="journal article" date="2013" name="Genome Announc.">
        <title>Genome Sequence of Sporolactobacillus laevolacticus DSM442, an Efficient Polymer-Grade D-Lactate Producer from Agricultural Waste Cottonseed as a Nitrogen Source.</title>
        <authorList>
            <person name="Wang H."/>
            <person name="Wang L."/>
            <person name="Ju J."/>
            <person name="Yu B."/>
            <person name="Ma Y."/>
        </authorList>
    </citation>
    <scope>NUCLEOTIDE SEQUENCE [LARGE SCALE GENOMIC DNA]</scope>
    <source>
        <strain evidence="6 7">DSM 442</strain>
    </source>
</reference>
<dbReference type="eggNOG" id="COG0800">
    <property type="taxonomic scope" value="Bacteria"/>
</dbReference>
<evidence type="ECO:0000313" key="6">
    <source>
        <dbReference type="EMBL" id="EST11159.1"/>
    </source>
</evidence>
<comment type="pathway">
    <text evidence="1">Carbohydrate acid metabolism.</text>
</comment>
<comment type="similarity">
    <text evidence="2">Belongs to the KHG/KDPG aldolase family.</text>
</comment>
<dbReference type="STRING" id="1395513.P343_13115"/>
<keyword evidence="5" id="KW-0119">Carbohydrate metabolism</keyword>
<comment type="caution">
    <text evidence="6">The sequence shown here is derived from an EMBL/GenBank/DDBJ whole genome shotgun (WGS) entry which is preliminary data.</text>
</comment>
<dbReference type="RefSeq" id="WP_023510862.1">
    <property type="nucleotide sequence ID" value="NZ_AWTC01000013.1"/>
</dbReference>
<gene>
    <name evidence="6" type="ORF">P343_13115</name>
</gene>
<keyword evidence="4" id="KW-0456">Lyase</keyword>
<dbReference type="SUPFAM" id="SSF51569">
    <property type="entry name" value="Aldolase"/>
    <property type="match status" value="1"/>
</dbReference>
<keyword evidence="7" id="KW-1185">Reference proteome</keyword>
<dbReference type="NCBIfam" id="TIGR01182">
    <property type="entry name" value="eda"/>
    <property type="match status" value="1"/>
</dbReference>
<name>V6J391_9BACL</name>
<sequence>MSADLIQRIHSEKIVPLFRKKSAKFIVSVCPLLLGSGFHTVEITMESNEAVESIRLIKHAYSGIYVGAGTVKTIDDVDKALDAGADFIVTPILNHKLLQYLNEKGVPFIPGAFTPSEIFDAYQHGAAMVKVFPAAALGTGFIKNLKGPLSEIPLMVTGGINLGNCTEFIQAGADAVGVGSSLISKEAVQAEDWEAVKRSLEEWRHVTAMKNKQFS</sequence>
<proteinExistence type="inferred from homology"/>
<evidence type="ECO:0000256" key="5">
    <source>
        <dbReference type="ARBA" id="ARBA00023277"/>
    </source>
</evidence>
<dbReference type="PANTHER" id="PTHR30246">
    <property type="entry name" value="2-KETO-3-DEOXY-6-PHOSPHOGLUCONATE ALDOLASE"/>
    <property type="match status" value="1"/>
</dbReference>
<dbReference type="Pfam" id="PF01081">
    <property type="entry name" value="Aldolase"/>
    <property type="match status" value="1"/>
</dbReference>
<evidence type="ECO:0000256" key="4">
    <source>
        <dbReference type="ARBA" id="ARBA00023239"/>
    </source>
</evidence>
<evidence type="ECO:0000256" key="2">
    <source>
        <dbReference type="ARBA" id="ARBA00006906"/>
    </source>
</evidence>
<dbReference type="Gene3D" id="3.20.20.70">
    <property type="entry name" value="Aldolase class I"/>
    <property type="match status" value="1"/>
</dbReference>
<dbReference type="EMBL" id="AWTC01000013">
    <property type="protein sequence ID" value="EST11159.1"/>
    <property type="molecule type" value="Genomic_DNA"/>
</dbReference>
<organism evidence="6 7">
    <name type="scientific">Sporolactobacillus laevolacticus DSM 442</name>
    <dbReference type="NCBI Taxonomy" id="1395513"/>
    <lineage>
        <taxon>Bacteria</taxon>
        <taxon>Bacillati</taxon>
        <taxon>Bacillota</taxon>
        <taxon>Bacilli</taxon>
        <taxon>Bacillales</taxon>
        <taxon>Sporolactobacillaceae</taxon>
        <taxon>Sporolactobacillus</taxon>
    </lineage>
</organism>
<dbReference type="CDD" id="cd00452">
    <property type="entry name" value="KDPG_aldolase"/>
    <property type="match status" value="1"/>
</dbReference>
<evidence type="ECO:0000313" key="7">
    <source>
        <dbReference type="Proteomes" id="UP000018296"/>
    </source>
</evidence>
<dbReference type="AlphaFoldDB" id="V6J391"/>
<accession>V6J391</accession>
<dbReference type="InterPro" id="IPR013785">
    <property type="entry name" value="Aldolase_TIM"/>
</dbReference>
<protein>
    <submittedName>
        <fullName evidence="6">2-dehydro-3-deoxyphosphogluconate aldolase</fullName>
    </submittedName>
</protein>
<comment type="subunit">
    <text evidence="3">Homotrimer.</text>
</comment>
<dbReference type="PANTHER" id="PTHR30246:SF1">
    <property type="entry name" value="2-DEHYDRO-3-DEOXY-6-PHOSPHOGALACTONATE ALDOLASE-RELATED"/>
    <property type="match status" value="1"/>
</dbReference>
<evidence type="ECO:0000256" key="1">
    <source>
        <dbReference type="ARBA" id="ARBA00004761"/>
    </source>
</evidence>